<dbReference type="EMBL" id="JAGIOO010000001">
    <property type="protein sequence ID" value="MBP2477585.1"/>
    <property type="molecule type" value="Genomic_DNA"/>
</dbReference>
<dbReference type="RefSeq" id="WP_086787976.1">
    <property type="nucleotide sequence ID" value="NZ_JAGIOO010000001.1"/>
</dbReference>
<organism evidence="1 2">
    <name type="scientific">Crossiella equi</name>
    <dbReference type="NCBI Taxonomy" id="130796"/>
    <lineage>
        <taxon>Bacteria</taxon>
        <taxon>Bacillati</taxon>
        <taxon>Actinomycetota</taxon>
        <taxon>Actinomycetes</taxon>
        <taxon>Pseudonocardiales</taxon>
        <taxon>Pseudonocardiaceae</taxon>
        <taxon>Crossiella</taxon>
    </lineage>
</organism>
<comment type="caution">
    <text evidence="1">The sequence shown here is derived from an EMBL/GenBank/DDBJ whole genome shotgun (WGS) entry which is preliminary data.</text>
</comment>
<reference evidence="1 2" key="1">
    <citation type="submission" date="2021-03" db="EMBL/GenBank/DDBJ databases">
        <title>Sequencing the genomes of 1000 actinobacteria strains.</title>
        <authorList>
            <person name="Klenk H.-P."/>
        </authorList>
    </citation>
    <scope>NUCLEOTIDE SEQUENCE [LARGE SCALE GENOMIC DNA]</scope>
    <source>
        <strain evidence="1 2">DSM 44580</strain>
    </source>
</reference>
<keyword evidence="2" id="KW-1185">Reference proteome</keyword>
<protein>
    <submittedName>
        <fullName evidence="1">Uncharacterized protein</fullName>
    </submittedName>
</protein>
<proteinExistence type="predicted"/>
<gene>
    <name evidence="1" type="ORF">JOF53_006457</name>
</gene>
<dbReference type="Proteomes" id="UP001519363">
    <property type="component" value="Unassembled WGS sequence"/>
</dbReference>
<sequence length="139" mass="15211">MTEPPLVAAQPFHTHIQFAIPMWCAQHAGLRIEAALRRIALTELTFTQHIGDHVLSTLSLPCGTIGEAFRGELPAYLGFRAAYELVEGLHDLGPVFAEGPPRRGVVVRTFTQRFGIAQALRVVYDDTQASANGATHHDL</sequence>
<evidence type="ECO:0000313" key="2">
    <source>
        <dbReference type="Proteomes" id="UP001519363"/>
    </source>
</evidence>
<evidence type="ECO:0000313" key="1">
    <source>
        <dbReference type="EMBL" id="MBP2477585.1"/>
    </source>
</evidence>
<accession>A0ABS5ALY5</accession>
<name>A0ABS5ALY5_9PSEU</name>